<evidence type="ECO:0000256" key="12">
    <source>
        <dbReference type="ARBA" id="ARBA00023136"/>
    </source>
</evidence>
<evidence type="ECO:0000256" key="13">
    <source>
        <dbReference type="SAM" id="Phobius"/>
    </source>
</evidence>
<dbReference type="EMBL" id="RCMG01000308">
    <property type="protein sequence ID" value="KAG2856981.1"/>
    <property type="molecule type" value="Genomic_DNA"/>
</dbReference>
<dbReference type="Proteomes" id="UP000697107">
    <property type="component" value="Unassembled WGS sequence"/>
</dbReference>
<name>A0A329RRY2_9STRA</name>
<keyword evidence="9" id="KW-0677">Repeat</keyword>
<dbReference type="Gene3D" id="1.20.1280.290">
    <property type="match status" value="2"/>
</dbReference>
<dbReference type="GO" id="GO:0051119">
    <property type="term" value="F:sugar transmembrane transporter activity"/>
    <property type="evidence" value="ECO:0007669"/>
    <property type="project" value="InterPro"/>
</dbReference>
<dbReference type="EMBL" id="RCMI01000260">
    <property type="protein sequence ID" value="KAG2921678.1"/>
    <property type="molecule type" value="Genomic_DNA"/>
</dbReference>
<evidence type="ECO:0000256" key="4">
    <source>
        <dbReference type="ARBA" id="ARBA00021741"/>
    </source>
</evidence>
<dbReference type="PANTHER" id="PTHR10791">
    <property type="entry name" value="RAG1-ACTIVATING PROTEIN 1"/>
    <property type="match status" value="1"/>
</dbReference>
<evidence type="ECO:0000313" key="21">
    <source>
        <dbReference type="Proteomes" id="UP000251314"/>
    </source>
</evidence>
<dbReference type="Proteomes" id="UP000760860">
    <property type="component" value="Unassembled WGS sequence"/>
</dbReference>
<dbReference type="Proteomes" id="UP000735874">
    <property type="component" value="Unassembled WGS sequence"/>
</dbReference>
<dbReference type="Pfam" id="PF03083">
    <property type="entry name" value="MtN3_slv"/>
    <property type="match status" value="2"/>
</dbReference>
<reference evidence="14" key="2">
    <citation type="submission" date="2018-10" db="EMBL/GenBank/DDBJ databases">
        <title>Effector identification in a new, highly contiguous assembly of the strawberry crown rot pathogen Phytophthora cactorum.</title>
        <authorList>
            <person name="Armitage A.D."/>
            <person name="Nellist C.F."/>
            <person name="Bates H."/>
            <person name="Vickerstaff R.J."/>
            <person name="Harrison R.J."/>
        </authorList>
    </citation>
    <scope>NUCLEOTIDE SEQUENCE</scope>
    <source>
        <strain evidence="14">15-7</strain>
        <strain evidence="15">4032</strain>
        <strain evidence="16">4040</strain>
        <strain evidence="17">P415</strain>
        <strain evidence="18">P421</strain>
    </source>
</reference>
<keyword evidence="11" id="KW-0333">Golgi apparatus</keyword>
<dbReference type="EMBL" id="RCMV01000255">
    <property type="protein sequence ID" value="KAG3220618.1"/>
    <property type="molecule type" value="Genomic_DNA"/>
</dbReference>
<feature type="transmembrane region" description="Helical" evidence="13">
    <location>
        <begin position="165"/>
        <end position="184"/>
    </location>
</feature>
<protein>
    <recommendedName>
        <fullName evidence="4">Sugar transporter SWEET1</fullName>
    </recommendedName>
</protein>
<sequence length="276" mass="30764">MSVHATAVIVAKVLTIITTLMMRVSLLPDFRRMYKNHSTGDMSVMPCLLLFVNSYAVMFYAIAINDMLPLFAMSSLGVVTGVFFNYFFYRWTTHKRHVMRIFTIAFFVCVAITIYSVLAIYEGTGQSNSSVDTTMGFMTIGTTVGMYLSPMATIVLVIRTKTSSSMPFTMGIVNVLNSLCWALYSGLVGNLFILAPNITGLALGTTQMVLTYVYRRKPQTDDEIISATIENPYDKSALSVVVVSPVLNGRYDRKLSYVDSSFVAMQSPCRVYSKPW</sequence>
<evidence type="ECO:0000313" key="14">
    <source>
        <dbReference type="EMBL" id="KAG2856981.1"/>
    </source>
</evidence>
<feature type="transmembrane region" description="Helical" evidence="13">
    <location>
        <begin position="70"/>
        <end position="89"/>
    </location>
</feature>
<evidence type="ECO:0000313" key="20">
    <source>
        <dbReference type="EMBL" id="RAW25938.1"/>
    </source>
</evidence>
<evidence type="ECO:0000256" key="1">
    <source>
        <dbReference type="ARBA" id="ARBA00004651"/>
    </source>
</evidence>
<evidence type="ECO:0000256" key="9">
    <source>
        <dbReference type="ARBA" id="ARBA00022737"/>
    </source>
</evidence>
<dbReference type="GO" id="GO:0005886">
    <property type="term" value="C:plasma membrane"/>
    <property type="evidence" value="ECO:0007669"/>
    <property type="project" value="UniProtKB-SubCell"/>
</dbReference>
<reference evidence="20 21" key="1">
    <citation type="submission" date="2018-01" db="EMBL/GenBank/DDBJ databases">
        <title>Draft genome of the strawberry crown rot pathogen Phytophthora cactorum.</title>
        <authorList>
            <person name="Armitage A.D."/>
            <person name="Lysoe E."/>
            <person name="Nellist C.F."/>
            <person name="Harrison R.J."/>
            <person name="Brurberg M.B."/>
        </authorList>
    </citation>
    <scope>NUCLEOTIDE SEQUENCE [LARGE SCALE GENOMIC DNA]</scope>
    <source>
        <strain evidence="20 21">10300</strain>
    </source>
</reference>
<keyword evidence="8 13" id="KW-0812">Transmembrane</keyword>
<dbReference type="Proteomes" id="UP000251314">
    <property type="component" value="Unassembled WGS sequence"/>
</dbReference>
<gene>
    <name evidence="19" type="ORF">JG687_00011862</name>
    <name evidence="20" type="ORF">PC110_g17644</name>
    <name evidence="14" type="ORF">PC113_g11077</name>
    <name evidence="15" type="ORF">PC115_g9456</name>
    <name evidence="16" type="ORF">PC117_g6577</name>
    <name evidence="17" type="ORF">PC118_g6354</name>
    <name evidence="18" type="ORF">PC129_g8644</name>
</gene>
<evidence type="ECO:0000256" key="6">
    <source>
        <dbReference type="ARBA" id="ARBA00022475"/>
    </source>
</evidence>
<evidence type="ECO:0000256" key="11">
    <source>
        <dbReference type="ARBA" id="ARBA00023034"/>
    </source>
</evidence>
<keyword evidence="6" id="KW-1003">Cell membrane</keyword>
<comment type="similarity">
    <text evidence="3">Belongs to the SWEET sugar transporter family.</text>
</comment>
<comment type="subcellular location">
    <subcellularLocation>
        <location evidence="1">Cell membrane</location>
        <topology evidence="1">Multi-pass membrane protein</topology>
    </subcellularLocation>
    <subcellularLocation>
        <location evidence="2">Golgi apparatus membrane</location>
        <topology evidence="2">Multi-pass membrane protein</topology>
    </subcellularLocation>
</comment>
<evidence type="ECO:0000256" key="2">
    <source>
        <dbReference type="ARBA" id="ARBA00004653"/>
    </source>
</evidence>
<dbReference type="EMBL" id="RCMK01000126">
    <property type="protein sequence ID" value="KAG2947721.1"/>
    <property type="molecule type" value="Genomic_DNA"/>
</dbReference>
<dbReference type="EMBL" id="JAENGZ010000753">
    <property type="protein sequence ID" value="KAG6954321.1"/>
    <property type="molecule type" value="Genomic_DNA"/>
</dbReference>
<evidence type="ECO:0000256" key="7">
    <source>
        <dbReference type="ARBA" id="ARBA00022597"/>
    </source>
</evidence>
<keyword evidence="21" id="KW-1185">Reference proteome</keyword>
<feature type="transmembrane region" description="Helical" evidence="13">
    <location>
        <begin position="133"/>
        <end position="158"/>
    </location>
</feature>
<keyword evidence="12 13" id="KW-0472">Membrane</keyword>
<dbReference type="GO" id="GO:0000139">
    <property type="term" value="C:Golgi membrane"/>
    <property type="evidence" value="ECO:0007669"/>
    <property type="project" value="UniProtKB-SubCell"/>
</dbReference>
<keyword evidence="7" id="KW-0762">Sugar transport</keyword>
<dbReference type="OrthoDB" id="409725at2759"/>
<dbReference type="Proteomes" id="UP000736787">
    <property type="component" value="Unassembled WGS sequence"/>
</dbReference>
<dbReference type="VEuPathDB" id="FungiDB:PC110_g17644"/>
<accession>A0A329RRY2</accession>
<dbReference type="Proteomes" id="UP000688947">
    <property type="component" value="Unassembled WGS sequence"/>
</dbReference>
<dbReference type="FunFam" id="1.20.1280.290:FF:000004">
    <property type="entry name" value="Sugar transporter SWEET"/>
    <property type="match status" value="1"/>
</dbReference>
<comment type="caution">
    <text evidence="20">The sequence shown here is derived from an EMBL/GenBank/DDBJ whole genome shotgun (WGS) entry which is preliminary data.</text>
</comment>
<dbReference type="InterPro" id="IPR004316">
    <property type="entry name" value="SWEET_rpt"/>
</dbReference>
<dbReference type="EMBL" id="RCML01000140">
    <property type="protein sequence ID" value="KAG2989086.1"/>
    <property type="molecule type" value="Genomic_DNA"/>
</dbReference>
<dbReference type="InterPro" id="IPR047664">
    <property type="entry name" value="SWEET"/>
</dbReference>
<evidence type="ECO:0000313" key="18">
    <source>
        <dbReference type="EMBL" id="KAG3220618.1"/>
    </source>
</evidence>
<organism evidence="20 21">
    <name type="scientific">Phytophthora cactorum</name>
    <dbReference type="NCBI Taxonomy" id="29920"/>
    <lineage>
        <taxon>Eukaryota</taxon>
        <taxon>Sar</taxon>
        <taxon>Stramenopiles</taxon>
        <taxon>Oomycota</taxon>
        <taxon>Peronosporomycetes</taxon>
        <taxon>Peronosporales</taxon>
        <taxon>Peronosporaceae</taxon>
        <taxon>Phytophthora</taxon>
    </lineage>
</organism>
<evidence type="ECO:0000256" key="3">
    <source>
        <dbReference type="ARBA" id="ARBA00007809"/>
    </source>
</evidence>
<keyword evidence="5" id="KW-0813">Transport</keyword>
<evidence type="ECO:0000256" key="10">
    <source>
        <dbReference type="ARBA" id="ARBA00022989"/>
    </source>
</evidence>
<evidence type="ECO:0000313" key="17">
    <source>
        <dbReference type="EMBL" id="KAG2989086.1"/>
    </source>
</evidence>
<evidence type="ECO:0000313" key="15">
    <source>
        <dbReference type="EMBL" id="KAG2921678.1"/>
    </source>
</evidence>
<dbReference type="EMBL" id="MJFZ01000696">
    <property type="protein sequence ID" value="RAW25938.1"/>
    <property type="molecule type" value="Genomic_DNA"/>
</dbReference>
<evidence type="ECO:0000256" key="8">
    <source>
        <dbReference type="ARBA" id="ARBA00022692"/>
    </source>
</evidence>
<dbReference type="AlphaFoldDB" id="A0A329RRY2"/>
<keyword evidence="10 13" id="KW-1133">Transmembrane helix</keyword>
<reference evidence="19" key="3">
    <citation type="submission" date="2021-01" db="EMBL/GenBank/DDBJ databases">
        <title>Phytophthora aleatoria, a newly-described species from Pinus radiata is distinct from Phytophthora cactorum isolates based on comparative genomics.</title>
        <authorList>
            <person name="Mcdougal R."/>
            <person name="Panda P."/>
            <person name="Williams N."/>
            <person name="Studholme D.J."/>
        </authorList>
    </citation>
    <scope>NUCLEOTIDE SEQUENCE</scope>
    <source>
        <strain evidence="19">NZFS 3830</strain>
    </source>
</reference>
<feature type="transmembrane region" description="Helical" evidence="13">
    <location>
        <begin position="190"/>
        <end position="214"/>
    </location>
</feature>
<dbReference type="FunFam" id="1.20.1280.290:FF:000007">
    <property type="entry name" value="Bidirectional sugar transporter SWEET7"/>
    <property type="match status" value="1"/>
</dbReference>
<dbReference type="Proteomes" id="UP000774804">
    <property type="component" value="Unassembled WGS sequence"/>
</dbReference>
<feature type="transmembrane region" description="Helical" evidence="13">
    <location>
        <begin position="6"/>
        <end position="26"/>
    </location>
</feature>
<feature type="transmembrane region" description="Helical" evidence="13">
    <location>
        <begin position="101"/>
        <end position="121"/>
    </location>
</feature>
<evidence type="ECO:0000313" key="19">
    <source>
        <dbReference type="EMBL" id="KAG6954321.1"/>
    </source>
</evidence>
<evidence type="ECO:0000313" key="16">
    <source>
        <dbReference type="EMBL" id="KAG2947721.1"/>
    </source>
</evidence>
<dbReference type="PANTHER" id="PTHR10791:SF30">
    <property type="entry name" value="SUGAR TRANSPORTER SWEET1"/>
    <property type="match status" value="1"/>
</dbReference>
<evidence type="ECO:0000256" key="5">
    <source>
        <dbReference type="ARBA" id="ARBA00022448"/>
    </source>
</evidence>
<proteinExistence type="inferred from homology"/>
<feature type="transmembrane region" description="Helical" evidence="13">
    <location>
        <begin position="47"/>
        <end position="64"/>
    </location>
</feature>